<evidence type="ECO:0000313" key="1">
    <source>
        <dbReference type="EMBL" id="ORA25998.1"/>
    </source>
</evidence>
<dbReference type="EMBL" id="MVHF01000051">
    <property type="protein sequence ID" value="ORA25998.1"/>
    <property type="molecule type" value="Genomic_DNA"/>
</dbReference>
<dbReference type="OrthoDB" id="9981815at2"/>
<organism evidence="1 2">
    <name type="scientific">Mycobacterium aquaticum</name>
    <dbReference type="NCBI Taxonomy" id="1927124"/>
    <lineage>
        <taxon>Bacteria</taxon>
        <taxon>Bacillati</taxon>
        <taxon>Actinomycetota</taxon>
        <taxon>Actinomycetes</taxon>
        <taxon>Mycobacteriales</taxon>
        <taxon>Mycobacteriaceae</taxon>
        <taxon>Mycobacterium</taxon>
    </lineage>
</organism>
<dbReference type="RefSeq" id="WP_083169410.1">
    <property type="nucleotide sequence ID" value="NZ_MVHF01000051.1"/>
</dbReference>
<sequence>MGAAVVLMPTAAIEFAEFAAGFSNAIDREIFMAVNLIGFAVFAKINVINGEFAQGGAGLDECIIRIDISLTFPCRIARSGT</sequence>
<reference evidence="1 2" key="1">
    <citation type="submission" date="2017-02" db="EMBL/GenBank/DDBJ databases">
        <title>The new phylogeny of genus Mycobacterium.</title>
        <authorList>
            <person name="Tortoli E."/>
            <person name="Trovato A."/>
            <person name="Cirillo D.M."/>
        </authorList>
    </citation>
    <scope>NUCLEOTIDE SEQUENCE [LARGE SCALE GENOMIC DNA]</scope>
    <source>
        <strain evidence="1 2">RW6</strain>
    </source>
</reference>
<accession>A0A1X0A7Y8</accession>
<protein>
    <submittedName>
        <fullName evidence="1">Uncharacterized protein</fullName>
    </submittedName>
</protein>
<evidence type="ECO:0000313" key="2">
    <source>
        <dbReference type="Proteomes" id="UP000192448"/>
    </source>
</evidence>
<comment type="caution">
    <text evidence="1">The sequence shown here is derived from an EMBL/GenBank/DDBJ whole genome shotgun (WGS) entry which is preliminary data.</text>
</comment>
<gene>
    <name evidence="1" type="ORF">BST13_32260</name>
</gene>
<name>A0A1X0A7Y8_9MYCO</name>
<proteinExistence type="predicted"/>
<keyword evidence="2" id="KW-1185">Reference proteome</keyword>
<dbReference type="Proteomes" id="UP000192448">
    <property type="component" value="Unassembled WGS sequence"/>
</dbReference>
<dbReference type="AlphaFoldDB" id="A0A1X0A7Y8"/>